<accession>A0A163AR29</accession>
<comment type="caution">
    <text evidence="1">The sequence shown here is derived from an EMBL/GenBank/DDBJ whole genome shotgun (WGS) entry which is preliminary data.</text>
</comment>
<keyword evidence="2" id="KW-1185">Reference proteome</keyword>
<dbReference type="EMBL" id="JYNV01000247">
    <property type="protein sequence ID" value="KZM21338.1"/>
    <property type="molecule type" value="Genomic_DNA"/>
</dbReference>
<reference evidence="1 2" key="1">
    <citation type="journal article" date="2016" name="Sci. Rep.">
        <title>Draft genome sequencing and secretome analysis of fungal phytopathogen Ascochyta rabiei provides insight into the necrotrophic effector repertoire.</title>
        <authorList>
            <person name="Verma S."/>
            <person name="Gazara R.K."/>
            <person name="Nizam S."/>
            <person name="Parween S."/>
            <person name="Chattopadhyay D."/>
            <person name="Verma P.K."/>
        </authorList>
    </citation>
    <scope>NUCLEOTIDE SEQUENCE [LARGE SCALE GENOMIC DNA]</scope>
    <source>
        <strain evidence="1 2">ArDII</strain>
    </source>
</reference>
<evidence type="ECO:0000313" key="1">
    <source>
        <dbReference type="EMBL" id="KZM21338.1"/>
    </source>
</evidence>
<protein>
    <submittedName>
        <fullName evidence="1">Uncharacterized protein</fullName>
    </submittedName>
</protein>
<dbReference type="AlphaFoldDB" id="A0A163AR29"/>
<dbReference type="Proteomes" id="UP000076837">
    <property type="component" value="Unassembled WGS sequence"/>
</dbReference>
<organism evidence="1 2">
    <name type="scientific">Didymella rabiei</name>
    <name type="common">Chickpea ascochyta blight fungus</name>
    <name type="synonym">Mycosphaerella rabiei</name>
    <dbReference type="NCBI Taxonomy" id="5454"/>
    <lineage>
        <taxon>Eukaryota</taxon>
        <taxon>Fungi</taxon>
        <taxon>Dikarya</taxon>
        <taxon>Ascomycota</taxon>
        <taxon>Pezizomycotina</taxon>
        <taxon>Dothideomycetes</taxon>
        <taxon>Pleosporomycetidae</taxon>
        <taxon>Pleosporales</taxon>
        <taxon>Pleosporineae</taxon>
        <taxon>Didymellaceae</taxon>
        <taxon>Ascochyta</taxon>
    </lineage>
</organism>
<sequence>MMKISPGRALKLFLKLLFCFSFVPPTVWLALPFTTVSVEERSTYIQNALASGQTVVTAWDAKPFIKTDEDALDEGWCSECTSVLFHWQFARVGDEVHLFLAPRHTDNEHRAFELRAHFKSASEWNQRASGGHNESWSPYFADLWSTPITLAGAREDKRISQGWFHEIDRHLIQHTLLGWTTKVDIRAVLPAPGRIEFWRGVAIDRASNHISDDWDEILNKNNVLQNHTQAVEVYNQMKRAERDVDLVAAFEAFEIADARNIVVKELKGDLPSRTWPFRKELLTWVPRFIVGPVMLFKAADDVLAPRFAGFLIFLMTFPLIYVGVVGCCWISAGGPNIARWVSRFWMTRYLVPHRLRRAPDTHQIWGASGPVDSVFDAGKSEG</sequence>
<gene>
    <name evidence="1" type="ORF">ST47_g7503</name>
</gene>
<evidence type="ECO:0000313" key="2">
    <source>
        <dbReference type="Proteomes" id="UP000076837"/>
    </source>
</evidence>
<name>A0A163AR29_DIDRA</name>
<dbReference type="OrthoDB" id="4225365at2759"/>
<proteinExistence type="predicted"/>